<feature type="domain" description="Superoxide dismutase copper/zinc binding" evidence="2">
    <location>
        <begin position="4"/>
        <end position="125"/>
    </location>
</feature>
<evidence type="ECO:0000259" key="2">
    <source>
        <dbReference type="Pfam" id="PF00080"/>
    </source>
</evidence>
<dbReference type="PRINTS" id="PR00068">
    <property type="entry name" value="CUZNDISMTASE"/>
</dbReference>
<dbReference type="PROSITE" id="PS00087">
    <property type="entry name" value="SOD_CU_ZN_1"/>
    <property type="match status" value="1"/>
</dbReference>
<comment type="cofactor">
    <cofactor evidence="1">
        <name>Zn(2+)</name>
        <dbReference type="ChEBI" id="CHEBI:29105"/>
    </cofactor>
    <text evidence="1">Binds 1 zinc ion per subunit.</text>
</comment>
<comment type="catalytic activity">
    <reaction evidence="1">
        <text>2 superoxide + 2 H(+) = H2O2 + O2</text>
        <dbReference type="Rhea" id="RHEA:20696"/>
        <dbReference type="ChEBI" id="CHEBI:15378"/>
        <dbReference type="ChEBI" id="CHEBI:15379"/>
        <dbReference type="ChEBI" id="CHEBI:16240"/>
        <dbReference type="ChEBI" id="CHEBI:18421"/>
        <dbReference type="EC" id="1.15.1.1"/>
    </reaction>
</comment>
<name>A0ABD6EKY6_9BILA</name>
<dbReference type="EC" id="1.15.1.1" evidence="1"/>
<dbReference type="InterPro" id="IPR001424">
    <property type="entry name" value="SOD_Cu_Zn_dom"/>
</dbReference>
<proteinExistence type="inferred from homology"/>
<keyword evidence="1" id="KW-0862">Zinc</keyword>
<organism evidence="3 4">
    <name type="scientific">Gnathostoma spinigerum</name>
    <dbReference type="NCBI Taxonomy" id="75299"/>
    <lineage>
        <taxon>Eukaryota</taxon>
        <taxon>Metazoa</taxon>
        <taxon>Ecdysozoa</taxon>
        <taxon>Nematoda</taxon>
        <taxon>Chromadorea</taxon>
        <taxon>Rhabditida</taxon>
        <taxon>Spirurina</taxon>
        <taxon>Gnathostomatomorpha</taxon>
        <taxon>Gnathostomatoidea</taxon>
        <taxon>Gnathostomatidae</taxon>
        <taxon>Gnathostoma</taxon>
    </lineage>
</organism>
<evidence type="ECO:0000313" key="3">
    <source>
        <dbReference type="EMBL" id="MFH4980215.1"/>
    </source>
</evidence>
<protein>
    <recommendedName>
        <fullName evidence="1">Superoxide dismutase [Cu-Zn]</fullName>
        <ecNumber evidence="1">1.15.1.1</ecNumber>
    </recommendedName>
</protein>
<dbReference type="PANTHER" id="PTHR10003">
    <property type="entry name" value="SUPEROXIDE DISMUTASE CU-ZN -RELATED"/>
    <property type="match status" value="1"/>
</dbReference>
<accession>A0ABD6EKY6</accession>
<sequence>MNGRLTVSGNLMRLAPGQHGIHVHQNGDLANACAAAGAHFNPAGVNHGAPTANPHHVGDMGNIRAGNNNVAAVMISNLEIPLSGPNSVLGRAIVVHANPDDLGLGGTPLSLTTGNSGRRVACGVIVAA</sequence>
<keyword evidence="4" id="KW-1185">Reference proteome</keyword>
<dbReference type="SUPFAM" id="SSF49329">
    <property type="entry name" value="Cu,Zn superoxide dismutase-like"/>
    <property type="match status" value="1"/>
</dbReference>
<dbReference type="InterPro" id="IPR018152">
    <property type="entry name" value="SOD_Cu/Zn_BS"/>
</dbReference>
<dbReference type="InterPro" id="IPR036423">
    <property type="entry name" value="SOD-like_Cu/Zn_dom_sf"/>
</dbReference>
<comment type="function">
    <text evidence="1">Destroys radicals which are normally produced within the cells and which are toxic to biological systems.</text>
</comment>
<dbReference type="AlphaFoldDB" id="A0ABD6EKY6"/>
<dbReference type="GO" id="GO:0004784">
    <property type="term" value="F:superoxide dismutase activity"/>
    <property type="evidence" value="ECO:0007669"/>
    <property type="project" value="UniProtKB-EC"/>
</dbReference>
<dbReference type="Gene3D" id="2.60.40.200">
    <property type="entry name" value="Superoxide dismutase, copper/zinc binding domain"/>
    <property type="match status" value="1"/>
</dbReference>
<reference evidence="3 4" key="1">
    <citation type="submission" date="2024-08" db="EMBL/GenBank/DDBJ databases">
        <title>Gnathostoma spinigerum genome.</title>
        <authorList>
            <person name="Gonzalez-Bertolin B."/>
            <person name="Monzon S."/>
            <person name="Zaballos A."/>
            <person name="Jimenez P."/>
            <person name="Dekumyoy P."/>
            <person name="Varona S."/>
            <person name="Cuesta I."/>
            <person name="Sumanam S."/>
            <person name="Adisakwattana P."/>
            <person name="Gasser R.B."/>
            <person name="Hernandez-Gonzalez A."/>
            <person name="Young N.D."/>
            <person name="Perteguer M.J."/>
        </authorList>
    </citation>
    <scope>NUCLEOTIDE SEQUENCE [LARGE SCALE GENOMIC DNA]</scope>
    <source>
        <strain evidence="3">AL3</strain>
        <tissue evidence="3">Liver</tissue>
    </source>
</reference>
<dbReference type="PROSITE" id="PS00332">
    <property type="entry name" value="SOD_CU_ZN_2"/>
    <property type="match status" value="1"/>
</dbReference>
<keyword evidence="1" id="KW-0186">Copper</keyword>
<keyword evidence="1" id="KW-0479">Metal-binding</keyword>
<comment type="similarity">
    <text evidence="1">Belongs to the Cu-Zn superoxide dismutase family.</text>
</comment>
<dbReference type="CDD" id="cd00305">
    <property type="entry name" value="Cu-Zn_Superoxide_Dismutase"/>
    <property type="match status" value="1"/>
</dbReference>
<comment type="cofactor">
    <cofactor evidence="1">
        <name>Cu cation</name>
        <dbReference type="ChEBI" id="CHEBI:23378"/>
    </cofactor>
    <text evidence="1">Binds 1 copper ion per subunit.</text>
</comment>
<dbReference type="InterPro" id="IPR024134">
    <property type="entry name" value="SOD_Cu/Zn_/chaperone"/>
</dbReference>
<gene>
    <name evidence="3" type="ORF">AB6A40_006924</name>
</gene>
<comment type="caution">
    <text evidence="3">The sequence shown here is derived from an EMBL/GenBank/DDBJ whole genome shotgun (WGS) entry which is preliminary data.</text>
</comment>
<dbReference type="GO" id="GO:0046872">
    <property type="term" value="F:metal ion binding"/>
    <property type="evidence" value="ECO:0007669"/>
    <property type="project" value="UniProtKB-KW"/>
</dbReference>
<dbReference type="EMBL" id="JBGFUD010005236">
    <property type="protein sequence ID" value="MFH4980215.1"/>
    <property type="molecule type" value="Genomic_DNA"/>
</dbReference>
<evidence type="ECO:0000256" key="1">
    <source>
        <dbReference type="RuleBase" id="RU000393"/>
    </source>
</evidence>
<evidence type="ECO:0000313" key="4">
    <source>
        <dbReference type="Proteomes" id="UP001608902"/>
    </source>
</evidence>
<dbReference type="Pfam" id="PF00080">
    <property type="entry name" value="Sod_Cu"/>
    <property type="match status" value="1"/>
</dbReference>
<keyword evidence="1" id="KW-0560">Oxidoreductase</keyword>
<dbReference type="Proteomes" id="UP001608902">
    <property type="component" value="Unassembled WGS sequence"/>
</dbReference>